<dbReference type="GO" id="GO:0019693">
    <property type="term" value="P:ribose phosphate metabolic process"/>
    <property type="evidence" value="ECO:0007669"/>
    <property type="project" value="TreeGrafter"/>
</dbReference>
<dbReference type="EMBL" id="AP028056">
    <property type="protein sequence ID" value="BEH01418.1"/>
    <property type="molecule type" value="Genomic_DNA"/>
</dbReference>
<evidence type="ECO:0000259" key="2">
    <source>
        <dbReference type="PROSITE" id="PS51462"/>
    </source>
</evidence>
<sequence length="220" mass="24585">MDDLAGVVDRPEDWPVLDRQVKATGRVQDFVEDRVLTPSGEQIVRQWVEHPGAVAVMAMDDQGRLAVVHQYRHPVGYRLVEPPAGILDHAGESGVSAARRELAEEARLAASDWRTLVDIFTSPGGLQESIRIFLARDLSPTERPDGFVVDGEEADMCLYWLPLEHLVELIYRGEVQSPTMVAGTLALALAVEQGRLDQLRPADADWPARRAKEQRDREFN</sequence>
<name>A0AAN0KEW7_9ACTN</name>
<protein>
    <submittedName>
        <fullName evidence="3">NUDIX hydrolase</fullName>
    </submittedName>
</protein>
<dbReference type="KEGG" id="broo:brsh051_06990"/>
<dbReference type="SUPFAM" id="SSF55811">
    <property type="entry name" value="Nudix"/>
    <property type="match status" value="1"/>
</dbReference>
<dbReference type="GO" id="GO:0005829">
    <property type="term" value="C:cytosol"/>
    <property type="evidence" value="ECO:0007669"/>
    <property type="project" value="TreeGrafter"/>
</dbReference>
<dbReference type="Gene3D" id="3.90.79.10">
    <property type="entry name" value="Nucleoside Triphosphate Pyrophosphohydrolase"/>
    <property type="match status" value="1"/>
</dbReference>
<proteinExistence type="predicted"/>
<dbReference type="PANTHER" id="PTHR11839:SF31">
    <property type="entry name" value="ADP-RIBOSE PYROPHOSPHATASE"/>
    <property type="match status" value="1"/>
</dbReference>
<gene>
    <name evidence="3" type="ORF">brsh051_06990</name>
</gene>
<accession>A0AAN0KEW7</accession>
<dbReference type="RefSeq" id="WP_286267619.1">
    <property type="nucleotide sequence ID" value="NZ_AP028056.1"/>
</dbReference>
<organism evidence="3 4">
    <name type="scientific">Brooklawnia propionicigenes</name>
    <dbReference type="NCBI Taxonomy" id="3041175"/>
    <lineage>
        <taxon>Bacteria</taxon>
        <taxon>Bacillati</taxon>
        <taxon>Actinomycetota</taxon>
        <taxon>Actinomycetes</taxon>
        <taxon>Propionibacteriales</taxon>
        <taxon>Propionibacteriaceae</taxon>
        <taxon>Brooklawnia</taxon>
    </lineage>
</organism>
<dbReference type="Pfam" id="PF00293">
    <property type="entry name" value="NUDIX"/>
    <property type="match status" value="1"/>
</dbReference>
<dbReference type="InterPro" id="IPR015797">
    <property type="entry name" value="NUDIX_hydrolase-like_dom_sf"/>
</dbReference>
<dbReference type="AlphaFoldDB" id="A0AAN0KEW7"/>
<evidence type="ECO:0000256" key="1">
    <source>
        <dbReference type="ARBA" id="ARBA00022801"/>
    </source>
</evidence>
<keyword evidence="4" id="KW-1185">Reference proteome</keyword>
<feature type="domain" description="Nudix hydrolase" evidence="2">
    <location>
        <begin position="49"/>
        <end position="188"/>
    </location>
</feature>
<dbReference type="PROSITE" id="PS51462">
    <property type="entry name" value="NUDIX"/>
    <property type="match status" value="1"/>
</dbReference>
<dbReference type="Proteomes" id="UP001431656">
    <property type="component" value="Chromosome"/>
</dbReference>
<evidence type="ECO:0000313" key="3">
    <source>
        <dbReference type="EMBL" id="BEH01418.1"/>
    </source>
</evidence>
<evidence type="ECO:0000313" key="4">
    <source>
        <dbReference type="Proteomes" id="UP001431656"/>
    </source>
</evidence>
<dbReference type="GO" id="GO:0016787">
    <property type="term" value="F:hydrolase activity"/>
    <property type="evidence" value="ECO:0007669"/>
    <property type="project" value="UniProtKB-KW"/>
</dbReference>
<reference evidence="3" key="1">
    <citation type="journal article" date="2024" name="Int. J. Syst. Evol. Microbiol.">
        <title>Brooklawnia propionicigenes sp. nov., a facultatively anaerobic, propionate-producing bacterium isolated from a methanogenic reactor treating waste from cattle farms.</title>
        <authorList>
            <person name="Akita Y."/>
            <person name="Ueki A."/>
            <person name="Tonouchi A."/>
            <person name="Sugawara Y."/>
            <person name="Honma S."/>
            <person name="Kaku N."/>
            <person name="Ueki K."/>
        </authorList>
    </citation>
    <scope>NUCLEOTIDE SEQUENCE</scope>
    <source>
        <strain evidence="3">SH051</strain>
    </source>
</reference>
<keyword evidence="1 3" id="KW-0378">Hydrolase</keyword>
<dbReference type="PANTHER" id="PTHR11839">
    <property type="entry name" value="UDP/ADP-SUGAR PYROPHOSPHATASE"/>
    <property type="match status" value="1"/>
</dbReference>
<dbReference type="InterPro" id="IPR000086">
    <property type="entry name" value="NUDIX_hydrolase_dom"/>
</dbReference>
<dbReference type="GO" id="GO:0006753">
    <property type="term" value="P:nucleoside phosphate metabolic process"/>
    <property type="evidence" value="ECO:0007669"/>
    <property type="project" value="TreeGrafter"/>
</dbReference>